<dbReference type="Gene3D" id="3.50.50.60">
    <property type="entry name" value="FAD/NAD(P)-binding domain"/>
    <property type="match status" value="1"/>
</dbReference>
<dbReference type="EMBL" id="JQGA01000468">
    <property type="protein sequence ID" value="KGO75544.1"/>
    <property type="molecule type" value="Genomic_DNA"/>
</dbReference>
<dbReference type="PhylomeDB" id="A0A0A2L6B6"/>
<dbReference type="STRING" id="40296.A0A0A2L6B6"/>
<keyword evidence="2" id="KW-1185">Reference proteome</keyword>
<sequence length="92" mass="10577">MNSITHITSLLEEMLPGPRPINAYAMDFSLYRMYKLCASTFRRGRCLLAGDAANLNNVRVATHLSPNFLEEFGLPFFQQWRVDLKEVILQTL</sequence>
<dbReference type="Gene3D" id="3.30.70.2450">
    <property type="match status" value="1"/>
</dbReference>
<dbReference type="AlphaFoldDB" id="A0A0A2L6B6"/>
<evidence type="ECO:0008006" key="3">
    <source>
        <dbReference type="Google" id="ProtNLM"/>
    </source>
</evidence>
<organism evidence="1 2">
    <name type="scientific">Penicillium italicum</name>
    <name type="common">Blue mold</name>
    <dbReference type="NCBI Taxonomy" id="40296"/>
    <lineage>
        <taxon>Eukaryota</taxon>
        <taxon>Fungi</taxon>
        <taxon>Dikarya</taxon>
        <taxon>Ascomycota</taxon>
        <taxon>Pezizomycotina</taxon>
        <taxon>Eurotiomycetes</taxon>
        <taxon>Eurotiomycetidae</taxon>
        <taxon>Eurotiales</taxon>
        <taxon>Aspergillaceae</taxon>
        <taxon>Penicillium</taxon>
    </lineage>
</organism>
<dbReference type="InterPro" id="IPR036188">
    <property type="entry name" value="FAD/NAD-bd_sf"/>
</dbReference>
<dbReference type="Proteomes" id="UP000030104">
    <property type="component" value="Unassembled WGS sequence"/>
</dbReference>
<gene>
    <name evidence="1" type="ORF">PITC_082510</name>
</gene>
<accession>A0A0A2L6B6</accession>
<name>A0A0A2L6B6_PENIT</name>
<dbReference type="HOGENOM" id="CLU_2413988_0_0_1"/>
<protein>
    <recommendedName>
        <fullName evidence="3">Monooxygenase, FAD-binding</fullName>
    </recommendedName>
</protein>
<evidence type="ECO:0000313" key="2">
    <source>
        <dbReference type="Proteomes" id="UP000030104"/>
    </source>
</evidence>
<evidence type="ECO:0000313" key="1">
    <source>
        <dbReference type="EMBL" id="KGO75544.1"/>
    </source>
</evidence>
<comment type="caution">
    <text evidence="1">The sequence shown here is derived from an EMBL/GenBank/DDBJ whole genome shotgun (WGS) entry which is preliminary data.</text>
</comment>
<proteinExistence type="predicted"/>
<dbReference type="OrthoDB" id="10016252at2759"/>
<reference evidence="1 2" key="1">
    <citation type="journal article" date="2015" name="Mol. Plant Microbe Interact.">
        <title>Genome, transcriptome, and functional analyses of Penicillium expansum provide new insights into secondary metabolism and pathogenicity.</title>
        <authorList>
            <person name="Ballester A.R."/>
            <person name="Marcet-Houben M."/>
            <person name="Levin E."/>
            <person name="Sela N."/>
            <person name="Selma-Lazaro C."/>
            <person name="Carmona L."/>
            <person name="Wisniewski M."/>
            <person name="Droby S."/>
            <person name="Gonzalez-Candelas L."/>
            <person name="Gabaldon T."/>
        </authorList>
    </citation>
    <scope>NUCLEOTIDE SEQUENCE [LARGE SCALE GENOMIC DNA]</scope>
    <source>
        <strain evidence="1 2">PHI-1</strain>
    </source>
</reference>